<feature type="non-terminal residue" evidence="5">
    <location>
        <position position="1"/>
    </location>
</feature>
<dbReference type="Pfam" id="PF01479">
    <property type="entry name" value="S4"/>
    <property type="match status" value="1"/>
</dbReference>
<dbReference type="SMART" id="SM00363">
    <property type="entry name" value="S4"/>
    <property type="match status" value="1"/>
</dbReference>
<reference evidence="5 6" key="1">
    <citation type="journal article" date="2023" name="Commun. Biol.">
        <title>Genome analysis of Parmales, the sister group of diatoms, reveals the evolutionary specialization of diatoms from phago-mixotrophs to photoautotrophs.</title>
        <authorList>
            <person name="Ban H."/>
            <person name="Sato S."/>
            <person name="Yoshikawa S."/>
            <person name="Yamada K."/>
            <person name="Nakamura Y."/>
            <person name="Ichinomiya M."/>
            <person name="Sato N."/>
            <person name="Blanc-Mathieu R."/>
            <person name="Endo H."/>
            <person name="Kuwata A."/>
            <person name="Ogata H."/>
        </authorList>
    </citation>
    <scope>NUCLEOTIDE SEQUENCE [LARGE SCALE GENOMIC DNA]</scope>
</reference>
<dbReference type="PANTHER" id="PTHR11831">
    <property type="entry name" value="30S 40S RIBOSOMAL PROTEIN"/>
    <property type="match status" value="1"/>
</dbReference>
<dbReference type="PANTHER" id="PTHR11831:SF1">
    <property type="entry name" value="U3 SMALL NUCLEOLAR RIBONUCLEOPROTEIN PROTEIN IMP3"/>
    <property type="match status" value="1"/>
</dbReference>
<comment type="similarity">
    <text evidence="1">Belongs to the universal ribosomal protein uS4 family.</text>
</comment>
<comment type="caution">
    <text evidence="5">The sequence shown here is derived from an EMBL/GenBank/DDBJ whole genome shotgun (WGS) entry which is preliminary data.</text>
</comment>
<gene>
    <name evidence="5" type="ORF">TeGR_g12040</name>
</gene>
<organism evidence="5 6">
    <name type="scientific">Tetraparma gracilis</name>
    <dbReference type="NCBI Taxonomy" id="2962635"/>
    <lineage>
        <taxon>Eukaryota</taxon>
        <taxon>Sar</taxon>
        <taxon>Stramenopiles</taxon>
        <taxon>Ochrophyta</taxon>
        <taxon>Bolidophyceae</taxon>
        <taxon>Parmales</taxon>
        <taxon>Triparmaceae</taxon>
        <taxon>Tetraparma</taxon>
    </lineage>
</organism>
<evidence type="ECO:0000256" key="3">
    <source>
        <dbReference type="PROSITE-ProRule" id="PRU00182"/>
    </source>
</evidence>
<protein>
    <recommendedName>
        <fullName evidence="4">RNA-binding S4 domain-containing protein</fullName>
    </recommendedName>
</protein>
<proteinExistence type="inferred from homology"/>
<dbReference type="Gene3D" id="3.10.290.10">
    <property type="entry name" value="RNA-binding S4 domain"/>
    <property type="match status" value="1"/>
</dbReference>
<evidence type="ECO:0000313" key="5">
    <source>
        <dbReference type="EMBL" id="GMI24474.1"/>
    </source>
</evidence>
<evidence type="ECO:0000259" key="4">
    <source>
        <dbReference type="SMART" id="SM00363"/>
    </source>
</evidence>
<dbReference type="InterPro" id="IPR022801">
    <property type="entry name" value="Ribosomal_uS4"/>
</dbReference>
<dbReference type="EMBL" id="BRYB01001382">
    <property type="protein sequence ID" value="GMI24474.1"/>
    <property type="molecule type" value="Genomic_DNA"/>
</dbReference>
<dbReference type="SUPFAM" id="SSF55174">
    <property type="entry name" value="Alpha-L RNA-binding motif"/>
    <property type="match status" value="1"/>
</dbReference>
<keyword evidence="6" id="KW-1185">Reference proteome</keyword>
<dbReference type="PROSITE" id="PS50889">
    <property type="entry name" value="S4"/>
    <property type="match status" value="1"/>
</dbReference>
<dbReference type="Proteomes" id="UP001165060">
    <property type="component" value="Unassembled WGS sequence"/>
</dbReference>
<feature type="domain" description="RNA-binding S4" evidence="4">
    <location>
        <begin position="6"/>
        <end position="72"/>
    </location>
</feature>
<dbReference type="CDD" id="cd00165">
    <property type="entry name" value="S4"/>
    <property type="match status" value="1"/>
</dbReference>
<keyword evidence="2" id="KW-0687">Ribonucleoprotein</keyword>
<keyword evidence="3" id="KW-0694">RNA-binding</keyword>
<dbReference type="InterPro" id="IPR036986">
    <property type="entry name" value="S4_RNA-bd_sf"/>
</dbReference>
<name>A0ABQ6MDV3_9STRA</name>
<evidence type="ECO:0000313" key="6">
    <source>
        <dbReference type="Proteomes" id="UP001165060"/>
    </source>
</evidence>
<sequence>SAFCRRRLPVVMVRLKLAESVREAVALVEQGHVRVGPSAVADPAFLVSRNLEDFVTWVDGSKIKRTVAQYNGKLDDFDLLG</sequence>
<evidence type="ECO:0000256" key="2">
    <source>
        <dbReference type="ARBA" id="ARBA00023274"/>
    </source>
</evidence>
<accession>A0ABQ6MDV3</accession>
<dbReference type="InterPro" id="IPR002942">
    <property type="entry name" value="S4_RNA-bd"/>
</dbReference>
<evidence type="ECO:0000256" key="1">
    <source>
        <dbReference type="ARBA" id="ARBA00007465"/>
    </source>
</evidence>